<comment type="similarity">
    <text evidence="1">Belongs to the glyceraldehyde-3-phosphate dehydrogenase family.</text>
</comment>
<evidence type="ECO:0000313" key="6">
    <source>
        <dbReference type="Proteomes" id="UP000267029"/>
    </source>
</evidence>
<dbReference type="GO" id="GO:0005829">
    <property type="term" value="C:cytosol"/>
    <property type="evidence" value="ECO:0007669"/>
    <property type="project" value="TreeGrafter"/>
</dbReference>
<keyword evidence="6" id="KW-1185">Reference proteome</keyword>
<dbReference type="PANTHER" id="PTHR10836">
    <property type="entry name" value="GLYCERALDEHYDE 3-PHOSPHATE DEHYDROGENASE"/>
    <property type="match status" value="1"/>
</dbReference>
<gene>
    <name evidence="5" type="ORF">MCOS_LOCUS7243</name>
</gene>
<dbReference type="Gene3D" id="3.30.360.10">
    <property type="entry name" value="Dihydrodipicolinate Reductase, domain 2"/>
    <property type="match status" value="1"/>
</dbReference>
<dbReference type="InterPro" id="IPR020831">
    <property type="entry name" value="GlycerAld/Erythrose_P_DH"/>
</dbReference>
<evidence type="ECO:0000259" key="4">
    <source>
        <dbReference type="Pfam" id="PF02800"/>
    </source>
</evidence>
<dbReference type="InterPro" id="IPR036291">
    <property type="entry name" value="NAD(P)-bd_dom_sf"/>
</dbReference>
<dbReference type="Gene3D" id="3.40.50.720">
    <property type="entry name" value="NAD(P)-binding Rossmann-like Domain"/>
    <property type="match status" value="1"/>
</dbReference>
<reference evidence="5 6" key="1">
    <citation type="submission" date="2018-10" db="EMBL/GenBank/DDBJ databases">
        <authorList>
            <consortium name="Pathogen Informatics"/>
        </authorList>
    </citation>
    <scope>NUCLEOTIDE SEQUENCE [LARGE SCALE GENOMIC DNA]</scope>
</reference>
<dbReference type="AlphaFoldDB" id="A0A0R3UII7"/>
<accession>A0A0R3UII7</accession>
<dbReference type="STRING" id="53468.A0A0R3UII7"/>
<evidence type="ECO:0000313" key="5">
    <source>
        <dbReference type="EMBL" id="VDD81240.1"/>
    </source>
</evidence>
<organism evidence="5 6">
    <name type="scientific">Mesocestoides corti</name>
    <name type="common">Flatworm</name>
    <dbReference type="NCBI Taxonomy" id="53468"/>
    <lineage>
        <taxon>Eukaryota</taxon>
        <taxon>Metazoa</taxon>
        <taxon>Spiralia</taxon>
        <taxon>Lophotrochozoa</taxon>
        <taxon>Platyhelminthes</taxon>
        <taxon>Cestoda</taxon>
        <taxon>Eucestoda</taxon>
        <taxon>Cyclophyllidea</taxon>
        <taxon>Mesocestoididae</taxon>
        <taxon>Mesocestoides</taxon>
    </lineage>
</organism>
<protein>
    <recommendedName>
        <fullName evidence="4">Glyceraldehyde 3-phosphate dehydrogenase catalytic domain-containing protein</fullName>
    </recommendedName>
</protein>
<dbReference type="OrthoDB" id="6227380at2759"/>
<name>A0A0R3UII7_MESCO</name>
<evidence type="ECO:0000256" key="2">
    <source>
        <dbReference type="ARBA" id="ARBA00023002"/>
    </source>
</evidence>
<proteinExistence type="inferred from homology"/>
<feature type="domain" description="Glyceraldehyde 3-phosphate dehydrogenase catalytic" evidence="4">
    <location>
        <begin position="70"/>
        <end position="180"/>
    </location>
</feature>
<dbReference type="GO" id="GO:0004365">
    <property type="term" value="F:glyceraldehyde-3-phosphate dehydrogenase (NAD+) (phosphorylating) activity"/>
    <property type="evidence" value="ECO:0007669"/>
    <property type="project" value="UniProtKB-EC"/>
</dbReference>
<dbReference type="EMBL" id="UXSR01005342">
    <property type="protein sequence ID" value="VDD81240.1"/>
    <property type="molecule type" value="Genomic_DNA"/>
</dbReference>
<comment type="catalytic activity">
    <reaction evidence="3">
        <text>D-glyceraldehyde 3-phosphate + phosphate + NAD(+) = (2R)-3-phospho-glyceroyl phosphate + NADH + H(+)</text>
        <dbReference type="Rhea" id="RHEA:10300"/>
        <dbReference type="ChEBI" id="CHEBI:15378"/>
        <dbReference type="ChEBI" id="CHEBI:43474"/>
        <dbReference type="ChEBI" id="CHEBI:57540"/>
        <dbReference type="ChEBI" id="CHEBI:57604"/>
        <dbReference type="ChEBI" id="CHEBI:57945"/>
        <dbReference type="ChEBI" id="CHEBI:59776"/>
        <dbReference type="EC" id="1.2.1.12"/>
    </reaction>
</comment>
<dbReference type="SUPFAM" id="SSF55347">
    <property type="entry name" value="Glyceraldehyde-3-phosphate dehydrogenase-like, C-terminal domain"/>
    <property type="match status" value="1"/>
</dbReference>
<dbReference type="Pfam" id="PF02800">
    <property type="entry name" value="Gp_dh_C"/>
    <property type="match status" value="1"/>
</dbReference>
<dbReference type="InterPro" id="IPR020829">
    <property type="entry name" value="GlycerAld_3-P_DH_cat"/>
</dbReference>
<evidence type="ECO:0000256" key="3">
    <source>
        <dbReference type="ARBA" id="ARBA00047698"/>
    </source>
</evidence>
<keyword evidence="2" id="KW-0560">Oxidoreductase</keyword>
<sequence>MDVEYVLDASENLVKLEDAEKHLHGGRASKVIVVGDTVDIPIIFYPINYQNYQRGRTIVSTGSPDALAFATLLYLLENEFGIIEGLTTILTGYMPRQNIVDGHNKDAWRLGRAAGQSIIPFSLKNVLYTISQAMPEVARKIGLMGCSVPVDSGSVIDFTCYLARKFDNTDELVKVLQNCNSLKALEAVHLKCQPGWLLSQWCPEVMDLPKSDLPKSEFAINIVSSHPSDSPDGTNECPKCEIPSAEKELNTTEVPHLLSEALSMTHSKVVDFWQTEDELCVGADVKSANCTIVLDVHSCFSLQSGSLIKLVAW</sequence>
<dbReference type="Proteomes" id="UP000267029">
    <property type="component" value="Unassembled WGS sequence"/>
</dbReference>
<evidence type="ECO:0000256" key="1">
    <source>
        <dbReference type="ARBA" id="ARBA00007406"/>
    </source>
</evidence>
<dbReference type="SUPFAM" id="SSF51735">
    <property type="entry name" value="NAD(P)-binding Rossmann-fold domains"/>
    <property type="match status" value="1"/>
</dbReference>
<dbReference type="PANTHER" id="PTHR10836:SF76">
    <property type="entry name" value="GLYCERALDEHYDE-3-PHOSPHATE DEHYDROGENASE-RELATED"/>
    <property type="match status" value="1"/>
</dbReference>
<dbReference type="GO" id="GO:0006096">
    <property type="term" value="P:glycolytic process"/>
    <property type="evidence" value="ECO:0007669"/>
    <property type="project" value="TreeGrafter"/>
</dbReference>
<dbReference type="PIRSF" id="PIRSF000149">
    <property type="entry name" value="GAP_DH"/>
    <property type="match status" value="1"/>
</dbReference>